<dbReference type="HOGENOM" id="CLU_576667_0_0_1"/>
<reference evidence="7" key="2">
    <citation type="submission" date="2008-08" db="EMBL/GenBank/DDBJ databases">
        <authorList>
            <consortium name="Diatom Consortium"/>
            <person name="Grigoriev I."/>
            <person name="Grimwood J."/>
            <person name="Kuo A."/>
            <person name="Otillar R.P."/>
            <person name="Salamov A."/>
            <person name="Detter J.C."/>
            <person name="Lindquist E."/>
            <person name="Shapiro H."/>
            <person name="Lucas S."/>
            <person name="Glavina del Rio T."/>
            <person name="Pitluck S."/>
            <person name="Rokhsar D."/>
            <person name="Bowler C."/>
        </authorList>
    </citation>
    <scope>GENOME REANNOTATION</scope>
    <source>
        <strain evidence="7">CCAP 1055/1</strain>
    </source>
</reference>
<dbReference type="CDD" id="cd10527">
    <property type="entry name" value="SET_LSMT"/>
    <property type="match status" value="1"/>
</dbReference>
<keyword evidence="7" id="KW-1185">Reference proteome</keyword>
<dbReference type="InterPro" id="IPR036464">
    <property type="entry name" value="Rubisco_LSMT_subst-bd_sf"/>
</dbReference>
<dbReference type="InterPro" id="IPR046341">
    <property type="entry name" value="SET_dom_sf"/>
</dbReference>
<dbReference type="Gene3D" id="3.90.1420.10">
    <property type="entry name" value="Rubisco LSMT, substrate-binding domain"/>
    <property type="match status" value="1"/>
</dbReference>
<evidence type="ECO:0000256" key="4">
    <source>
        <dbReference type="SAM" id="SignalP"/>
    </source>
</evidence>
<name>B7G3N0_PHATC</name>
<dbReference type="InParanoid" id="B7G3N0"/>
<gene>
    <name evidence="6" type="ORF">PHATRDRAFT_37749</name>
</gene>
<evidence type="ECO:0000256" key="2">
    <source>
        <dbReference type="ARBA" id="ARBA00022679"/>
    </source>
</evidence>
<organism evidence="6 7">
    <name type="scientific">Phaeodactylum tricornutum (strain CCAP 1055/1)</name>
    <dbReference type="NCBI Taxonomy" id="556484"/>
    <lineage>
        <taxon>Eukaryota</taxon>
        <taxon>Sar</taxon>
        <taxon>Stramenopiles</taxon>
        <taxon>Ochrophyta</taxon>
        <taxon>Bacillariophyta</taxon>
        <taxon>Bacillariophyceae</taxon>
        <taxon>Bacillariophycidae</taxon>
        <taxon>Naviculales</taxon>
        <taxon>Phaeodactylaceae</taxon>
        <taxon>Phaeodactylum</taxon>
    </lineage>
</organism>
<dbReference type="GO" id="GO:0032259">
    <property type="term" value="P:methylation"/>
    <property type="evidence" value="ECO:0007669"/>
    <property type="project" value="UniProtKB-KW"/>
</dbReference>
<evidence type="ECO:0000256" key="3">
    <source>
        <dbReference type="ARBA" id="ARBA00022691"/>
    </source>
</evidence>
<keyword evidence="1" id="KW-0489">Methyltransferase</keyword>
<dbReference type="PANTHER" id="PTHR13271:SF137">
    <property type="entry name" value="SET DOMAIN-CONTAINING PROTEIN"/>
    <property type="match status" value="1"/>
</dbReference>
<dbReference type="Proteomes" id="UP000000759">
    <property type="component" value="Chromosome 13"/>
</dbReference>
<reference evidence="6 7" key="1">
    <citation type="journal article" date="2008" name="Nature">
        <title>The Phaeodactylum genome reveals the evolutionary history of diatom genomes.</title>
        <authorList>
            <person name="Bowler C."/>
            <person name="Allen A.E."/>
            <person name="Badger J.H."/>
            <person name="Grimwood J."/>
            <person name="Jabbari K."/>
            <person name="Kuo A."/>
            <person name="Maheswari U."/>
            <person name="Martens C."/>
            <person name="Maumus F."/>
            <person name="Otillar R.P."/>
            <person name="Rayko E."/>
            <person name="Salamov A."/>
            <person name="Vandepoele K."/>
            <person name="Beszteri B."/>
            <person name="Gruber A."/>
            <person name="Heijde M."/>
            <person name="Katinka M."/>
            <person name="Mock T."/>
            <person name="Valentin K."/>
            <person name="Verret F."/>
            <person name="Berges J.A."/>
            <person name="Brownlee C."/>
            <person name="Cadoret J.P."/>
            <person name="Chiovitti A."/>
            <person name="Choi C.J."/>
            <person name="Coesel S."/>
            <person name="De Martino A."/>
            <person name="Detter J.C."/>
            <person name="Durkin C."/>
            <person name="Falciatore A."/>
            <person name="Fournet J."/>
            <person name="Haruta M."/>
            <person name="Huysman M.J."/>
            <person name="Jenkins B.D."/>
            <person name="Jiroutova K."/>
            <person name="Jorgensen R.E."/>
            <person name="Joubert Y."/>
            <person name="Kaplan A."/>
            <person name="Kroger N."/>
            <person name="Kroth P.G."/>
            <person name="La Roche J."/>
            <person name="Lindquist E."/>
            <person name="Lommer M."/>
            <person name="Martin-Jezequel V."/>
            <person name="Lopez P.J."/>
            <person name="Lucas S."/>
            <person name="Mangogna M."/>
            <person name="McGinnis K."/>
            <person name="Medlin L.K."/>
            <person name="Montsant A."/>
            <person name="Oudot-Le Secq M.P."/>
            <person name="Napoli C."/>
            <person name="Obornik M."/>
            <person name="Parker M.S."/>
            <person name="Petit J.L."/>
            <person name="Porcel B.M."/>
            <person name="Poulsen N."/>
            <person name="Robison M."/>
            <person name="Rychlewski L."/>
            <person name="Rynearson T.A."/>
            <person name="Schmutz J."/>
            <person name="Shapiro H."/>
            <person name="Siaut M."/>
            <person name="Stanley M."/>
            <person name="Sussman M.R."/>
            <person name="Taylor A.R."/>
            <person name="Vardi A."/>
            <person name="von Dassow P."/>
            <person name="Vyverman W."/>
            <person name="Willis A."/>
            <person name="Wyrwicz L.S."/>
            <person name="Rokhsar D.S."/>
            <person name="Weissenbach J."/>
            <person name="Armbrust E.V."/>
            <person name="Green B.R."/>
            <person name="Van de Peer Y."/>
            <person name="Grigoriev I.V."/>
        </authorList>
    </citation>
    <scope>NUCLEOTIDE SEQUENCE [LARGE SCALE GENOMIC DNA]</scope>
    <source>
        <strain evidence="6 7">CCAP 1055/1</strain>
    </source>
</reference>
<keyword evidence="4" id="KW-0732">Signal</keyword>
<evidence type="ECO:0000313" key="6">
    <source>
        <dbReference type="EMBL" id="EEC47033.1"/>
    </source>
</evidence>
<dbReference type="Gene3D" id="3.90.1410.10">
    <property type="entry name" value="set domain protein methyltransferase, domain 1"/>
    <property type="match status" value="1"/>
</dbReference>
<dbReference type="SUPFAM" id="SSF81822">
    <property type="entry name" value="RuBisCo LSMT C-terminal, substrate-binding domain"/>
    <property type="match status" value="1"/>
</dbReference>
<feature type="domain" description="Rubisco LSMT substrate-binding" evidence="5">
    <location>
        <begin position="469"/>
        <end position="569"/>
    </location>
</feature>
<feature type="signal peptide" evidence="4">
    <location>
        <begin position="1"/>
        <end position="21"/>
    </location>
</feature>
<dbReference type="EMBL" id="CM000615">
    <property type="protein sequence ID" value="EEC47033.1"/>
    <property type="molecule type" value="Genomic_DNA"/>
</dbReference>
<dbReference type="AlphaFoldDB" id="B7G3N0"/>
<dbReference type="OMA" id="WGCETAR"/>
<dbReference type="KEGG" id="pti:PHATRDRAFT_37749"/>
<protein>
    <recommendedName>
        <fullName evidence="5">Rubisco LSMT substrate-binding domain-containing protein</fullName>
    </recommendedName>
</protein>
<evidence type="ECO:0000256" key="1">
    <source>
        <dbReference type="ARBA" id="ARBA00022603"/>
    </source>
</evidence>
<dbReference type="RefSeq" id="XP_002181819.1">
    <property type="nucleotide sequence ID" value="XM_002181783.1"/>
</dbReference>
<dbReference type="eggNOG" id="KOG1337">
    <property type="taxonomic scope" value="Eukaryota"/>
</dbReference>
<dbReference type="GO" id="GO:0016279">
    <property type="term" value="F:protein-lysine N-methyltransferase activity"/>
    <property type="evidence" value="ECO:0007669"/>
    <property type="project" value="TreeGrafter"/>
</dbReference>
<dbReference type="OrthoDB" id="341421at2759"/>
<accession>B7G3N0</accession>
<dbReference type="PaxDb" id="2850-Phatr37749"/>
<evidence type="ECO:0000259" key="5">
    <source>
        <dbReference type="Pfam" id="PF09273"/>
    </source>
</evidence>
<dbReference type="InterPro" id="IPR015353">
    <property type="entry name" value="Rubisco_LSMT_subst-bd"/>
</dbReference>
<evidence type="ECO:0000313" key="7">
    <source>
        <dbReference type="Proteomes" id="UP000000759"/>
    </source>
</evidence>
<keyword evidence="2" id="KW-0808">Transferase</keyword>
<feature type="chain" id="PRO_5002855689" description="Rubisco LSMT substrate-binding domain-containing protein" evidence="4">
    <location>
        <begin position="22"/>
        <end position="579"/>
    </location>
</feature>
<proteinExistence type="predicted"/>
<sequence length="579" mass="63793">MWPTRTSILLCVVMLLSNARGEHRTAWQALRSRSVRPQPVPLLAPPPSAPFRFSSGAKSSTILCAKKPNTKAKPSVAPLQSLSRKNRIQSVLDWAQRADVQVSKEIALDSRVAEYGLGWYASTNIPTNQVLLSVPSNRALTVEIPGEGPDDRSVLDLVASSDSGSKTEVRALPWFVQMSLYIYKLDQVDADKEGVDMRPWLDSLPRSFDTVIHWSEANRQELQYDSMVTAVASQEQDWKRYYQSLLQAGASSSSLTWEQFLWGCEIARSRAFSGGFTGSAFNPGVYAFTLLLVTIYVGLGVGSLEQAANGAGVVFSASILKDFVLPKLFKKRRYVICPMIDMANHQSVKFAGQVSFEYFANAYSLATDQAIPSGDEVYISYGPRSNDQLLQYYGFVERNNPNDVYVMPPLREWDIEALERATDRKFAVGRLEKLNRAGLLGSATTVLSDKKYDETEVANANGGVVITRVLGLDPAILQALRALVSTEDEWNAAGQAVGSFAEEGSGGAANEAAARLAARTAVGMELQSKETTLQEDEALLQRMDTVKSMDASREEKLAVQFRIEKKKLLSETLDKLSVR</sequence>
<dbReference type="PANTHER" id="PTHR13271">
    <property type="entry name" value="UNCHARACTERIZED PUTATIVE METHYLTRANSFERASE"/>
    <property type="match status" value="1"/>
</dbReference>
<dbReference type="Pfam" id="PF09273">
    <property type="entry name" value="Rubis-subs-bind"/>
    <property type="match status" value="1"/>
</dbReference>
<dbReference type="SUPFAM" id="SSF82199">
    <property type="entry name" value="SET domain"/>
    <property type="match status" value="1"/>
</dbReference>
<dbReference type="GeneID" id="7202290"/>
<keyword evidence="3" id="KW-0949">S-adenosyl-L-methionine</keyword>
<dbReference type="InterPro" id="IPR050600">
    <property type="entry name" value="SETD3_SETD6_MTase"/>
</dbReference>